<keyword evidence="4" id="KW-1185">Reference proteome</keyword>
<name>A0A1W9YV70_MYCBA</name>
<sequence>MGDSPARLIITLAAATAVFAGCAGPQQPPDPASSTTSAPSTASAGPAVRSVIDPRWIAFDDGDGAWRVVYRGVDRDRVHYGLRPADETYVYPNECTACNHPAHTAALAVYARGAFDSAAVRTGEPATVADHEGHVLPPRWPAGPVLAWQYDTSSWATVHAMTESTGDPARLQEVATRLDTAQREPIRYPLSLQTLPLDMPLTEIIEGENSPHTLSFGYGGTASQTLDIRLWASDEFPEHRSAGGDRIEVFTVPVDIGGRDGFRHVSRPADEAAITVAPGVTVSFELSGGGELDLTEVLDHVVWAPDPADRNSWPAVTDWT</sequence>
<evidence type="ECO:0000313" key="3">
    <source>
        <dbReference type="EMBL" id="ORA03976.1"/>
    </source>
</evidence>
<dbReference type="OrthoDB" id="4760555at2"/>
<dbReference type="EMBL" id="MVHJ01000012">
    <property type="protein sequence ID" value="ORA03976.1"/>
    <property type="molecule type" value="Genomic_DNA"/>
</dbReference>
<reference evidence="3 4" key="1">
    <citation type="submission" date="2017-02" db="EMBL/GenBank/DDBJ databases">
        <title>The new phylogeny of genus Mycobacterium.</title>
        <authorList>
            <person name="Tortoli E."/>
            <person name="Trovato A."/>
            <person name="Cirillo D.M."/>
        </authorList>
    </citation>
    <scope>NUCLEOTIDE SEQUENCE [LARGE SCALE GENOMIC DNA]</scope>
    <source>
        <strain evidence="3 4">DSM 45578</strain>
    </source>
</reference>
<evidence type="ECO:0000256" key="2">
    <source>
        <dbReference type="SAM" id="SignalP"/>
    </source>
</evidence>
<dbReference type="AlphaFoldDB" id="A0A1W9YV70"/>
<accession>A0A1W9YV70</accession>
<comment type="caution">
    <text evidence="3">The sequence shown here is derived from an EMBL/GenBank/DDBJ whole genome shotgun (WGS) entry which is preliminary data.</text>
</comment>
<dbReference type="Proteomes" id="UP000192366">
    <property type="component" value="Unassembled WGS sequence"/>
</dbReference>
<feature type="signal peptide" evidence="2">
    <location>
        <begin position="1"/>
        <end position="23"/>
    </location>
</feature>
<evidence type="ECO:0008006" key="5">
    <source>
        <dbReference type="Google" id="ProtNLM"/>
    </source>
</evidence>
<dbReference type="PROSITE" id="PS51257">
    <property type="entry name" value="PROKAR_LIPOPROTEIN"/>
    <property type="match status" value="1"/>
</dbReference>
<proteinExistence type="predicted"/>
<organism evidence="3 4">
    <name type="scientific">Mycolicibacterium bacteremicum</name>
    <name type="common">Mycobacterium bacteremicum</name>
    <dbReference type="NCBI Taxonomy" id="564198"/>
    <lineage>
        <taxon>Bacteria</taxon>
        <taxon>Bacillati</taxon>
        <taxon>Actinomycetota</taxon>
        <taxon>Actinomycetes</taxon>
        <taxon>Mycobacteriales</taxon>
        <taxon>Mycobacteriaceae</taxon>
        <taxon>Mycolicibacterium</taxon>
    </lineage>
</organism>
<feature type="chain" id="PRO_5038543880" description="Glycosyl hydrolase family 98 putative carbohydrate-binding module domain-containing protein" evidence="2">
    <location>
        <begin position="24"/>
        <end position="320"/>
    </location>
</feature>
<dbReference type="RefSeq" id="WP_083059686.1">
    <property type="nucleotide sequence ID" value="NZ_JACKVM010000014.1"/>
</dbReference>
<dbReference type="STRING" id="564198.BST17_15905"/>
<gene>
    <name evidence="3" type="ORF">BST17_15905</name>
</gene>
<feature type="region of interest" description="Disordered" evidence="1">
    <location>
        <begin position="24"/>
        <end position="46"/>
    </location>
</feature>
<evidence type="ECO:0000256" key="1">
    <source>
        <dbReference type="SAM" id="MobiDB-lite"/>
    </source>
</evidence>
<protein>
    <recommendedName>
        <fullName evidence="5">Glycosyl hydrolase family 98 putative carbohydrate-binding module domain-containing protein</fullName>
    </recommendedName>
</protein>
<feature type="compositionally biased region" description="Low complexity" evidence="1">
    <location>
        <begin position="32"/>
        <end position="46"/>
    </location>
</feature>
<keyword evidence="2" id="KW-0732">Signal</keyword>
<evidence type="ECO:0000313" key="4">
    <source>
        <dbReference type="Proteomes" id="UP000192366"/>
    </source>
</evidence>